<organism evidence="2 3">
    <name type="scientific">Trichonephila inaurata madagascariensis</name>
    <dbReference type="NCBI Taxonomy" id="2747483"/>
    <lineage>
        <taxon>Eukaryota</taxon>
        <taxon>Metazoa</taxon>
        <taxon>Ecdysozoa</taxon>
        <taxon>Arthropoda</taxon>
        <taxon>Chelicerata</taxon>
        <taxon>Arachnida</taxon>
        <taxon>Araneae</taxon>
        <taxon>Araneomorphae</taxon>
        <taxon>Entelegynae</taxon>
        <taxon>Araneoidea</taxon>
        <taxon>Nephilidae</taxon>
        <taxon>Trichonephila</taxon>
        <taxon>Trichonephila inaurata</taxon>
    </lineage>
</organism>
<dbReference type="GO" id="GO:0031146">
    <property type="term" value="P:SCF-dependent proteasomal ubiquitin-dependent protein catabolic process"/>
    <property type="evidence" value="ECO:0007669"/>
    <property type="project" value="InterPro"/>
</dbReference>
<comment type="caution">
    <text evidence="2">The sequence shown here is derived from an EMBL/GenBank/DDBJ whole genome shotgun (WGS) entry which is preliminary data.</text>
</comment>
<sequence>MSKRKLETLDDISSSICNINAPECYLEILPNEILERIFSYLSPLELVALKEIGIRRVTDVSLSFRCADFSLCNTVRTENLLAFFTSDRIDIIQEINFNDLFFVNSENLEKCIVQCKNLTVLSVIECGVTFKSIFHILESCPLLKELYWSVNSKGYSQKCKAKFLCLKKIYFYTLLDKIFYIEVIKTILQCCPLANDVCLNCSSYYTKTLPLYIVRNTFTGWIPFEGRKEPVCFLLTSSNSISRSEEAKNAVLQLCIKIKPTTLAYMDGEDKFYTLTSFSSFLQIFTEEKYLNKLLTLPDESVHSLNLYLAEDSEFFTLKHFEKIKKVTGNRLRLLTVYNTPESIFPLGFRKNTEIIKHITSNSPNIAVLNLSETHFKDNFPFPTLYGLKALKVLSFPSCILKPDVFDSEVIINQVKNFKTMIDKCPNVENFAFLGCLSCKFGPDDDGFASIYKWKKLKHLTMSEIRTFRVCSFLKNVAYHCHELTTVELYDLGRRLVCHFMPMVIYIIRQSKKLKFLRINQSALDVNSSIFWKAIESAGNLQGLCLNSVYNAHIDNKLVTDALKKLPFLHVFHLRARHMCQNLKSQVKQIMKKKEIQVSNVVITEAMTTFIAFHDCDLIHYIHDALKLD</sequence>
<accession>A0A8X6MAJ0</accession>
<dbReference type="InterPro" id="IPR036047">
    <property type="entry name" value="F-box-like_dom_sf"/>
</dbReference>
<name>A0A8X6MAJ0_9ARAC</name>
<keyword evidence="3" id="KW-1185">Reference proteome</keyword>
<dbReference type="AlphaFoldDB" id="A0A8X6MAJ0"/>
<dbReference type="SUPFAM" id="SSF52047">
    <property type="entry name" value="RNI-like"/>
    <property type="match status" value="1"/>
</dbReference>
<evidence type="ECO:0000259" key="1">
    <source>
        <dbReference type="PROSITE" id="PS50181"/>
    </source>
</evidence>
<dbReference type="EMBL" id="BMAV01025205">
    <property type="protein sequence ID" value="GFS39535.1"/>
    <property type="molecule type" value="Genomic_DNA"/>
</dbReference>
<dbReference type="OrthoDB" id="6429513at2759"/>
<dbReference type="Pfam" id="PF19729">
    <property type="entry name" value="LRR_FBXL18"/>
    <property type="match status" value="1"/>
</dbReference>
<evidence type="ECO:0000313" key="3">
    <source>
        <dbReference type="Proteomes" id="UP000886998"/>
    </source>
</evidence>
<protein>
    <submittedName>
        <fullName evidence="2">F-box domain-containing protein</fullName>
    </submittedName>
</protein>
<dbReference type="Proteomes" id="UP000886998">
    <property type="component" value="Unassembled WGS sequence"/>
</dbReference>
<dbReference type="PROSITE" id="PS50181">
    <property type="entry name" value="FBOX"/>
    <property type="match status" value="1"/>
</dbReference>
<reference evidence="2" key="1">
    <citation type="submission" date="2020-08" db="EMBL/GenBank/DDBJ databases">
        <title>Multicomponent nature underlies the extraordinary mechanical properties of spider dragline silk.</title>
        <authorList>
            <person name="Kono N."/>
            <person name="Nakamura H."/>
            <person name="Mori M."/>
            <person name="Yoshida Y."/>
            <person name="Ohtoshi R."/>
            <person name="Malay A.D."/>
            <person name="Moran D.A.P."/>
            <person name="Tomita M."/>
            <person name="Numata K."/>
            <person name="Arakawa K."/>
        </authorList>
    </citation>
    <scope>NUCLEOTIDE SEQUENCE</scope>
</reference>
<dbReference type="InterPro" id="IPR032675">
    <property type="entry name" value="LRR_dom_sf"/>
</dbReference>
<proteinExistence type="predicted"/>
<dbReference type="SUPFAM" id="SSF81383">
    <property type="entry name" value="F-box domain"/>
    <property type="match status" value="1"/>
</dbReference>
<dbReference type="Gene3D" id="3.80.10.10">
    <property type="entry name" value="Ribonuclease Inhibitor"/>
    <property type="match status" value="2"/>
</dbReference>
<feature type="domain" description="F-box" evidence="1">
    <location>
        <begin position="23"/>
        <end position="67"/>
    </location>
</feature>
<evidence type="ECO:0000313" key="2">
    <source>
        <dbReference type="EMBL" id="GFS39535.1"/>
    </source>
</evidence>
<dbReference type="InterPro" id="IPR045627">
    <property type="entry name" value="FBXL18_LRR"/>
</dbReference>
<gene>
    <name evidence="2" type="primary">NCL1_34127</name>
    <name evidence="2" type="ORF">TNIN_45182</name>
</gene>
<dbReference type="InterPro" id="IPR001810">
    <property type="entry name" value="F-box_dom"/>
</dbReference>